<dbReference type="CDD" id="cd10960">
    <property type="entry name" value="CE4_NodB_like_1"/>
    <property type="match status" value="1"/>
</dbReference>
<comment type="caution">
    <text evidence="6">The sequence shown here is derived from an EMBL/GenBank/DDBJ whole genome shotgun (WGS) entry which is preliminary data.</text>
</comment>
<evidence type="ECO:0000256" key="2">
    <source>
        <dbReference type="ARBA" id="ARBA00022801"/>
    </source>
</evidence>
<dbReference type="PROSITE" id="PS51677">
    <property type="entry name" value="NODB"/>
    <property type="match status" value="1"/>
</dbReference>
<accession>A0A3A8QQU2</accession>
<evidence type="ECO:0000259" key="5">
    <source>
        <dbReference type="PROSITE" id="PS51677"/>
    </source>
</evidence>
<feature type="chain" id="PRO_5017324943" evidence="4">
    <location>
        <begin position="29"/>
        <end position="340"/>
    </location>
</feature>
<dbReference type="AlphaFoldDB" id="A0A3A8QQU2"/>
<dbReference type="InterPro" id="IPR011330">
    <property type="entry name" value="Glyco_hydro/deAcase_b/a-brl"/>
</dbReference>
<evidence type="ECO:0000313" key="6">
    <source>
        <dbReference type="EMBL" id="RKH71149.1"/>
    </source>
</evidence>
<keyword evidence="2" id="KW-0378">Hydrolase</keyword>
<dbReference type="PANTHER" id="PTHR10587:SF133">
    <property type="entry name" value="CHITIN DEACETYLASE 1-RELATED"/>
    <property type="match status" value="1"/>
</dbReference>
<evidence type="ECO:0000313" key="7">
    <source>
        <dbReference type="Proteomes" id="UP000267003"/>
    </source>
</evidence>
<reference evidence="7" key="1">
    <citation type="submission" date="2018-09" db="EMBL/GenBank/DDBJ databases">
        <authorList>
            <person name="Livingstone P.G."/>
            <person name="Whitworth D.E."/>
        </authorList>
    </citation>
    <scope>NUCLEOTIDE SEQUENCE [LARGE SCALE GENOMIC DNA]</scope>
    <source>
        <strain evidence="7">AB050A</strain>
    </source>
</reference>
<dbReference type="InterPro" id="IPR002509">
    <property type="entry name" value="NODB_dom"/>
</dbReference>
<evidence type="ECO:0000256" key="4">
    <source>
        <dbReference type="SAM" id="SignalP"/>
    </source>
</evidence>
<dbReference type="EMBL" id="RAWK01000036">
    <property type="protein sequence ID" value="RKH71149.1"/>
    <property type="molecule type" value="Genomic_DNA"/>
</dbReference>
<dbReference type="PROSITE" id="PS51257">
    <property type="entry name" value="PROKAR_LIPOPROTEIN"/>
    <property type="match status" value="1"/>
</dbReference>
<keyword evidence="1" id="KW-0479">Metal-binding</keyword>
<dbReference type="Gene3D" id="3.20.20.370">
    <property type="entry name" value="Glycoside hydrolase/deacetylase"/>
    <property type="match status" value="1"/>
</dbReference>
<feature type="region of interest" description="Disordered" evidence="3">
    <location>
        <begin position="31"/>
        <end position="52"/>
    </location>
</feature>
<organism evidence="6 7">
    <name type="scientific">Corallococcus aberystwythensis</name>
    <dbReference type="NCBI Taxonomy" id="2316722"/>
    <lineage>
        <taxon>Bacteria</taxon>
        <taxon>Pseudomonadati</taxon>
        <taxon>Myxococcota</taxon>
        <taxon>Myxococcia</taxon>
        <taxon>Myxococcales</taxon>
        <taxon>Cystobacterineae</taxon>
        <taxon>Myxococcaceae</taxon>
        <taxon>Corallococcus</taxon>
    </lineage>
</organism>
<feature type="domain" description="NodB homology" evidence="5">
    <location>
        <begin position="56"/>
        <end position="287"/>
    </location>
</feature>
<dbReference type="InterPro" id="IPR050248">
    <property type="entry name" value="Polysacc_deacetylase_ArnD"/>
</dbReference>
<feature type="signal peptide" evidence="4">
    <location>
        <begin position="1"/>
        <end position="28"/>
    </location>
</feature>
<dbReference type="PANTHER" id="PTHR10587">
    <property type="entry name" value="GLYCOSYL TRANSFERASE-RELATED"/>
    <property type="match status" value="1"/>
</dbReference>
<dbReference type="OrthoDB" id="5352625at2"/>
<gene>
    <name evidence="6" type="ORF">D7W81_08120</name>
</gene>
<evidence type="ECO:0000256" key="1">
    <source>
        <dbReference type="ARBA" id="ARBA00022723"/>
    </source>
</evidence>
<evidence type="ECO:0000256" key="3">
    <source>
        <dbReference type="SAM" id="MobiDB-lite"/>
    </source>
</evidence>
<dbReference type="Proteomes" id="UP000267003">
    <property type="component" value="Unassembled WGS sequence"/>
</dbReference>
<name>A0A3A8QQU2_9BACT</name>
<keyword evidence="7" id="KW-1185">Reference proteome</keyword>
<dbReference type="Pfam" id="PF01522">
    <property type="entry name" value="Polysacc_deac_1"/>
    <property type="match status" value="1"/>
</dbReference>
<dbReference type="GO" id="GO:0005975">
    <property type="term" value="P:carbohydrate metabolic process"/>
    <property type="evidence" value="ECO:0007669"/>
    <property type="project" value="InterPro"/>
</dbReference>
<protein>
    <submittedName>
        <fullName evidence="6">Polysaccharide deacetylase</fullName>
    </submittedName>
</protein>
<dbReference type="GO" id="GO:0046872">
    <property type="term" value="F:metal ion binding"/>
    <property type="evidence" value="ECO:0007669"/>
    <property type="project" value="UniProtKB-KW"/>
</dbReference>
<dbReference type="GO" id="GO:0016020">
    <property type="term" value="C:membrane"/>
    <property type="evidence" value="ECO:0007669"/>
    <property type="project" value="TreeGrafter"/>
</dbReference>
<feature type="compositionally biased region" description="Low complexity" evidence="3">
    <location>
        <begin position="36"/>
        <end position="52"/>
    </location>
</feature>
<proteinExistence type="predicted"/>
<dbReference type="RefSeq" id="WP_120554768.1">
    <property type="nucleotide sequence ID" value="NZ_RAWK01000036.1"/>
</dbReference>
<dbReference type="GO" id="GO:0016810">
    <property type="term" value="F:hydrolase activity, acting on carbon-nitrogen (but not peptide) bonds"/>
    <property type="evidence" value="ECO:0007669"/>
    <property type="project" value="InterPro"/>
</dbReference>
<sequence>MFRHSLVLPRVARWLASAAALSVAAACATTPSSPEAAMQTPAATPSAATPGARPPIEVAVTFDDLPAHGPAIPGMSRMAVIESLNATLRKHQMPPAVGYVNGHHVESRPDEREVLKAWLAAGNQLGSHTWSHANLREVGLDAYLKDIDRNEPLLAELAGTADDGRAWKTFRYPYLQEGTDLPSRDTIRKHLFARGYRVAQVTIDFGDWAWNDAYARCVAAGNTKAQESLREGFRKTAVNFLRWADAAGQQATGHRMRHVLLLHAGAFQAQTLDALLTSYEKAGVRFITLDEALQDPAYAVDPGVGDTWGSSFLEQLIEGKRVPHPPFPLQPLDVLDAVCR</sequence>
<keyword evidence="4" id="KW-0732">Signal</keyword>
<dbReference type="SUPFAM" id="SSF88713">
    <property type="entry name" value="Glycoside hydrolase/deacetylase"/>
    <property type="match status" value="1"/>
</dbReference>